<dbReference type="KEGG" id="ago:AGOS_AGL032C"/>
<evidence type="ECO:0000256" key="3">
    <source>
        <dbReference type="ARBA" id="ARBA00004496"/>
    </source>
</evidence>
<dbReference type="PANTHER" id="PTHR43763:SF6">
    <property type="entry name" value="XAA-PRO AMINOPEPTIDASE 1"/>
    <property type="match status" value="1"/>
</dbReference>
<dbReference type="Pfam" id="PF00557">
    <property type="entry name" value="Peptidase_M24"/>
    <property type="match status" value="1"/>
</dbReference>
<dbReference type="MEROPS" id="M24.A10"/>
<dbReference type="FunFam" id="3.40.350.10:FF:000015">
    <property type="entry name" value="Xaa-Pro aminopeptidase app-1"/>
    <property type="match status" value="1"/>
</dbReference>
<dbReference type="InterPro" id="IPR001131">
    <property type="entry name" value="Peptidase_M24B_aminopep-P_CS"/>
</dbReference>
<dbReference type="PROSITE" id="PS00491">
    <property type="entry name" value="PROLINE_PEPTIDASE"/>
    <property type="match status" value="1"/>
</dbReference>
<dbReference type="Proteomes" id="UP000000591">
    <property type="component" value="Chromosome VII"/>
</dbReference>
<dbReference type="InterPro" id="IPR050422">
    <property type="entry name" value="X-Pro_aminopeptidase_P"/>
</dbReference>
<dbReference type="AlphaFoldDB" id="Q750I3"/>
<gene>
    <name evidence="17" type="ORF">AGOS_AGL032C</name>
</gene>
<name>Q750I3_EREGS</name>
<dbReference type="InterPro" id="IPR000994">
    <property type="entry name" value="Pept_M24"/>
</dbReference>
<evidence type="ECO:0000259" key="14">
    <source>
        <dbReference type="Pfam" id="PF00557"/>
    </source>
</evidence>
<dbReference type="HOGENOM" id="CLU_011781_2_3_1"/>
<evidence type="ECO:0000256" key="8">
    <source>
        <dbReference type="ARBA" id="ARBA00022670"/>
    </source>
</evidence>
<dbReference type="EC" id="3.4.11.9" evidence="5"/>
<evidence type="ECO:0000256" key="4">
    <source>
        <dbReference type="ARBA" id="ARBA00008766"/>
    </source>
</evidence>
<keyword evidence="10" id="KW-0378">Hydrolase</keyword>
<keyword evidence="6" id="KW-0031">Aminopeptidase</keyword>
<keyword evidence="8" id="KW-0645">Protease</keyword>
<dbReference type="FunFam" id="3.90.230.10:FF:000007">
    <property type="entry name" value="Xaa-Pro aminopeptidase P"/>
    <property type="match status" value="1"/>
</dbReference>
<evidence type="ECO:0000256" key="7">
    <source>
        <dbReference type="ARBA" id="ARBA00022490"/>
    </source>
</evidence>
<dbReference type="CDD" id="cd01085">
    <property type="entry name" value="APP"/>
    <property type="match status" value="1"/>
</dbReference>
<dbReference type="Pfam" id="PF16189">
    <property type="entry name" value="Creatinase_N_2"/>
    <property type="match status" value="1"/>
</dbReference>
<organism evidence="17 18">
    <name type="scientific">Eremothecium gossypii (strain ATCC 10895 / CBS 109.51 / FGSC 9923 / NRRL Y-1056)</name>
    <name type="common">Yeast</name>
    <name type="synonym">Ashbya gossypii</name>
    <dbReference type="NCBI Taxonomy" id="284811"/>
    <lineage>
        <taxon>Eukaryota</taxon>
        <taxon>Fungi</taxon>
        <taxon>Dikarya</taxon>
        <taxon>Ascomycota</taxon>
        <taxon>Saccharomycotina</taxon>
        <taxon>Saccharomycetes</taxon>
        <taxon>Saccharomycetales</taxon>
        <taxon>Saccharomycetaceae</taxon>
        <taxon>Eremothecium</taxon>
    </lineage>
</organism>
<dbReference type="GeneID" id="4622933"/>
<comment type="catalytic activity">
    <reaction evidence="1">
        <text>Release of any N-terminal amino acid, including proline, that is linked to proline, even from a dipeptide or tripeptide.</text>
        <dbReference type="EC" id="3.4.11.9"/>
    </reaction>
</comment>
<dbReference type="InterPro" id="IPR000587">
    <property type="entry name" value="Creatinase_N"/>
</dbReference>
<evidence type="ECO:0000259" key="15">
    <source>
        <dbReference type="Pfam" id="PF01321"/>
    </source>
</evidence>
<dbReference type="GO" id="GO:0005737">
    <property type="term" value="C:cytoplasm"/>
    <property type="evidence" value="ECO:0007669"/>
    <property type="project" value="UniProtKB-SubCell"/>
</dbReference>
<reference evidence="18" key="2">
    <citation type="journal article" date="2013" name="G3 (Bethesda)">
        <title>Genomes of Ashbya fungi isolated from insects reveal four mating-type loci, numerous translocations, lack of transposons, and distinct gene duplications.</title>
        <authorList>
            <person name="Dietrich F.S."/>
            <person name="Voegeli S."/>
            <person name="Kuo S."/>
            <person name="Philippsen P."/>
        </authorList>
    </citation>
    <scope>GENOME REANNOTATION</scope>
    <source>
        <strain evidence="18">ATCC 10895 / CBS 109.51 / FGSC 9923 / NRRL Y-1056</strain>
    </source>
</reference>
<dbReference type="Pfam" id="PF01321">
    <property type="entry name" value="Creatinase_N"/>
    <property type="match status" value="1"/>
</dbReference>
<comment type="subcellular location">
    <subcellularLocation>
        <location evidence="3">Cytoplasm</location>
    </subcellularLocation>
</comment>
<dbReference type="STRING" id="284811.Q750I3"/>
<dbReference type="RefSeq" id="NP_986634.1">
    <property type="nucleotide sequence ID" value="NM_211696.1"/>
</dbReference>
<dbReference type="Gene3D" id="3.40.350.10">
    <property type="entry name" value="Creatinase/prolidase N-terminal domain"/>
    <property type="match status" value="2"/>
</dbReference>
<feature type="compositionally biased region" description="Polar residues" evidence="13">
    <location>
        <begin position="63"/>
        <end position="79"/>
    </location>
</feature>
<dbReference type="GO" id="GO:0046872">
    <property type="term" value="F:metal ion binding"/>
    <property type="evidence" value="ECO:0007669"/>
    <property type="project" value="UniProtKB-KW"/>
</dbReference>
<comment type="similarity">
    <text evidence="4 12">Belongs to the peptidase M24B family.</text>
</comment>
<dbReference type="InParanoid" id="Q750I3"/>
<evidence type="ECO:0000313" key="17">
    <source>
        <dbReference type="EMBL" id="AAS54458.1"/>
    </source>
</evidence>
<feature type="domain" description="Peptidase M24 C-terminal" evidence="16">
    <location>
        <begin position="660"/>
        <end position="720"/>
    </location>
</feature>
<evidence type="ECO:0000256" key="13">
    <source>
        <dbReference type="SAM" id="MobiDB-lite"/>
    </source>
</evidence>
<accession>Q750I3</accession>
<evidence type="ECO:0000256" key="6">
    <source>
        <dbReference type="ARBA" id="ARBA00022438"/>
    </source>
</evidence>
<sequence length="723" mass="80943">MTTRTVDVKGSMASMSGSSMLATMVPTVGQRPFKPCANCNCTPGQLWRQGRRTSQFLRRISNSRKASSPAGSRGGSNESIYSSDSLWQTKLVTTTERLLALRKQMAAEELCCYVIPSEDEHNSEYVGPADLRRQFITGFSGSAGVACVSRDMLNFNTDSPEGKAVLNTDGRYFNQARQELDHNWTLLRQGEDSMTWVDWCLNEAYDMSISLGGKPARIGIDPKLIVDSRVLSIKKQIADKTKGTNAVIELVPVEKNLVDAIWAEFEEPPKRELYPLVLLPSVISGESYQTKRQRLMKQLKENYAGHTAFCVTALDEICWFLNIRGSDVEYNPVFYAYFVIHQDSSVLYTDNPLSEEIEKYLADNDVAVKSYAEVWSDLKELDVKLESAKEAILLPSTASWAITSNVSNATYKLVSSPLAAFKAVKNEVEINNARASQVKEAVCLVQFFAWLEEELVQKEKLIDEYKAATKLHEIRKTQKNFVGNSFETISASGSNAAVIHYSPPSEGSAMICPYKIYLCDSGSQFLEGTTDITRTLHFSTPTQEEVDSYTLVLKGNLALERLVFPEGTTGNSIDVIARQFLWEQGLDYRHGTGHGIGSFLNVHEGPIGIGPSVAYAKYPLAKGNIISNEPGFYKDGEFGVRIENDMLVLEAEDLKFGTRKFLKFENITLVPYCRKLINPKLLTPEEIQQLNNYNSRIWSAVASHLQPQSISYKWLKRETAVYR</sequence>
<dbReference type="SUPFAM" id="SSF55920">
    <property type="entry name" value="Creatinase/aminopeptidase"/>
    <property type="match status" value="1"/>
</dbReference>
<dbReference type="PANTHER" id="PTHR43763">
    <property type="entry name" value="XAA-PRO AMINOPEPTIDASE 1"/>
    <property type="match status" value="1"/>
</dbReference>
<evidence type="ECO:0000256" key="5">
    <source>
        <dbReference type="ARBA" id="ARBA00012574"/>
    </source>
</evidence>
<feature type="domain" description="Creatinase N-terminal" evidence="15">
    <location>
        <begin position="97"/>
        <end position="245"/>
    </location>
</feature>
<keyword evidence="9 12" id="KW-0479">Metal-binding</keyword>
<dbReference type="Gene3D" id="3.90.230.10">
    <property type="entry name" value="Creatinase/methionine aminopeptidase superfamily"/>
    <property type="match status" value="1"/>
</dbReference>
<evidence type="ECO:0000256" key="2">
    <source>
        <dbReference type="ARBA" id="ARBA00001936"/>
    </source>
</evidence>
<dbReference type="eggNOG" id="KOG2413">
    <property type="taxonomic scope" value="Eukaryota"/>
</dbReference>
<evidence type="ECO:0000259" key="16">
    <source>
        <dbReference type="Pfam" id="PF16188"/>
    </source>
</evidence>
<dbReference type="GO" id="GO:0006508">
    <property type="term" value="P:proteolysis"/>
    <property type="evidence" value="ECO:0007669"/>
    <property type="project" value="UniProtKB-KW"/>
</dbReference>
<feature type="region of interest" description="Disordered" evidence="13">
    <location>
        <begin position="59"/>
        <end position="79"/>
    </location>
</feature>
<dbReference type="EMBL" id="AE016820">
    <property type="protein sequence ID" value="AAS54458.1"/>
    <property type="molecule type" value="Genomic_DNA"/>
</dbReference>
<dbReference type="InterPro" id="IPR029149">
    <property type="entry name" value="Creatin/AminoP/Spt16_N"/>
</dbReference>
<dbReference type="OMA" id="EPGMILS"/>
<evidence type="ECO:0000313" key="18">
    <source>
        <dbReference type="Proteomes" id="UP000000591"/>
    </source>
</evidence>
<dbReference type="InterPro" id="IPR036005">
    <property type="entry name" value="Creatinase/aminopeptidase-like"/>
</dbReference>
<protein>
    <recommendedName>
        <fullName evidence="5">Xaa-Pro aminopeptidase</fullName>
        <ecNumber evidence="5">3.4.11.9</ecNumber>
    </recommendedName>
</protein>
<evidence type="ECO:0000256" key="10">
    <source>
        <dbReference type="ARBA" id="ARBA00022801"/>
    </source>
</evidence>
<keyword evidence="11" id="KW-0464">Manganese</keyword>
<proteinExistence type="inferred from homology"/>
<dbReference type="FunCoup" id="Q750I3">
    <property type="interactions" value="399"/>
</dbReference>
<evidence type="ECO:0000256" key="1">
    <source>
        <dbReference type="ARBA" id="ARBA00001424"/>
    </source>
</evidence>
<dbReference type="InterPro" id="IPR033740">
    <property type="entry name" value="Pept_M24B"/>
</dbReference>
<comment type="cofactor">
    <cofactor evidence="2">
        <name>Mn(2+)</name>
        <dbReference type="ChEBI" id="CHEBI:29035"/>
    </cofactor>
</comment>
<dbReference type="Pfam" id="PF16188">
    <property type="entry name" value="Peptidase_M24_C"/>
    <property type="match status" value="1"/>
</dbReference>
<reference evidence="17 18" key="1">
    <citation type="journal article" date="2004" name="Science">
        <title>The Ashbya gossypii genome as a tool for mapping the ancient Saccharomyces cerevisiae genome.</title>
        <authorList>
            <person name="Dietrich F.S."/>
            <person name="Voegeli S."/>
            <person name="Brachat S."/>
            <person name="Lerch A."/>
            <person name="Gates K."/>
            <person name="Steiner S."/>
            <person name="Mohr C."/>
            <person name="Pohlmann R."/>
            <person name="Luedi P."/>
            <person name="Choi S."/>
            <person name="Wing R.A."/>
            <person name="Flavier A."/>
            <person name="Gaffney T.D."/>
            <person name="Philippsen P."/>
        </authorList>
    </citation>
    <scope>NUCLEOTIDE SEQUENCE [LARGE SCALE GENOMIC DNA]</scope>
    <source>
        <strain evidence="18">ATCC 10895 / CBS 109.51 / FGSC 9923 / NRRL Y-1056</strain>
    </source>
</reference>
<keyword evidence="18" id="KW-1185">Reference proteome</keyword>
<dbReference type="OrthoDB" id="9995434at2759"/>
<evidence type="ECO:0000256" key="9">
    <source>
        <dbReference type="ARBA" id="ARBA00022723"/>
    </source>
</evidence>
<dbReference type="InterPro" id="IPR032416">
    <property type="entry name" value="Peptidase_M24_C"/>
</dbReference>
<evidence type="ECO:0000256" key="11">
    <source>
        <dbReference type="ARBA" id="ARBA00023211"/>
    </source>
</evidence>
<evidence type="ECO:0000256" key="12">
    <source>
        <dbReference type="RuleBase" id="RU000590"/>
    </source>
</evidence>
<dbReference type="GO" id="GO:0070006">
    <property type="term" value="F:metalloaminopeptidase activity"/>
    <property type="evidence" value="ECO:0007669"/>
    <property type="project" value="InterPro"/>
</dbReference>
<feature type="domain" description="Peptidase M24" evidence="14">
    <location>
        <begin position="435"/>
        <end position="648"/>
    </location>
</feature>
<keyword evidence="7" id="KW-0963">Cytoplasm</keyword>
<dbReference type="SUPFAM" id="SSF53092">
    <property type="entry name" value="Creatinase/prolidase N-terminal domain"/>
    <property type="match status" value="1"/>
</dbReference>